<evidence type="ECO:0000256" key="4">
    <source>
        <dbReference type="ARBA" id="ARBA00022475"/>
    </source>
</evidence>
<feature type="transmembrane region" description="Helical" evidence="13">
    <location>
        <begin position="12"/>
        <end position="31"/>
    </location>
</feature>
<dbReference type="EMBL" id="CP041186">
    <property type="protein sequence ID" value="QDG49840.1"/>
    <property type="molecule type" value="Genomic_DNA"/>
</dbReference>
<evidence type="ECO:0000256" key="12">
    <source>
        <dbReference type="PIRSR" id="PIRSR006247-1"/>
    </source>
</evidence>
<dbReference type="Pfam" id="PF02386">
    <property type="entry name" value="TrkH"/>
    <property type="match status" value="1"/>
</dbReference>
<feature type="transmembrane region" description="Helical" evidence="13">
    <location>
        <begin position="236"/>
        <end position="256"/>
    </location>
</feature>
<organism evidence="14 15">
    <name type="scientific">Persicimonas caeni</name>
    <dbReference type="NCBI Taxonomy" id="2292766"/>
    <lineage>
        <taxon>Bacteria</taxon>
        <taxon>Deltaproteobacteria</taxon>
        <taxon>Bradymonadales</taxon>
        <taxon>Bradymonadaceae</taxon>
        <taxon>Persicimonas</taxon>
    </lineage>
</organism>
<evidence type="ECO:0000256" key="6">
    <source>
        <dbReference type="ARBA" id="ARBA00022538"/>
    </source>
</evidence>
<evidence type="ECO:0000256" key="8">
    <source>
        <dbReference type="ARBA" id="ARBA00022958"/>
    </source>
</evidence>
<keyword evidence="4" id="KW-1003">Cell membrane</keyword>
<comment type="similarity">
    <text evidence="2">Belongs to the TrkH potassium transport family.</text>
</comment>
<keyword evidence="3" id="KW-0813">Transport</keyword>
<keyword evidence="6" id="KW-0633">Potassium transport</keyword>
<keyword evidence="10" id="KW-0406">Ion transport</keyword>
<feature type="binding site" evidence="12">
    <location>
        <position position="111"/>
    </location>
    <ligand>
        <name>K(+)</name>
        <dbReference type="ChEBI" id="CHEBI:29103"/>
    </ligand>
</feature>
<dbReference type="InterPro" id="IPR003445">
    <property type="entry name" value="Cat_transpt"/>
</dbReference>
<gene>
    <name evidence="14" type="ORF">FIV42_03520</name>
</gene>
<evidence type="ECO:0000256" key="3">
    <source>
        <dbReference type="ARBA" id="ARBA00022448"/>
    </source>
</evidence>
<dbReference type="GO" id="GO:0046872">
    <property type="term" value="F:metal ion binding"/>
    <property type="evidence" value="ECO:0007669"/>
    <property type="project" value="UniProtKB-KW"/>
</dbReference>
<keyword evidence="12" id="KW-0479">Metal-binding</keyword>
<keyword evidence="15" id="KW-1185">Reference proteome</keyword>
<feature type="transmembrane region" description="Helical" evidence="13">
    <location>
        <begin position="70"/>
        <end position="91"/>
    </location>
</feature>
<dbReference type="PIRSF" id="PIRSF006247">
    <property type="entry name" value="TrkH"/>
    <property type="match status" value="1"/>
</dbReference>
<feature type="transmembrane region" description="Helical" evidence="13">
    <location>
        <begin position="37"/>
        <end position="58"/>
    </location>
</feature>
<feature type="binding site" evidence="12">
    <location>
        <position position="112"/>
    </location>
    <ligand>
        <name>K(+)</name>
        <dbReference type="ChEBI" id="CHEBI:29103"/>
    </ligand>
</feature>
<dbReference type="AlphaFoldDB" id="A0A4Y6PNL7"/>
<keyword evidence="5" id="KW-0997">Cell inner membrane</keyword>
<evidence type="ECO:0000256" key="5">
    <source>
        <dbReference type="ARBA" id="ARBA00022519"/>
    </source>
</evidence>
<keyword evidence="9 13" id="KW-1133">Transmembrane helix</keyword>
<protein>
    <submittedName>
        <fullName evidence="14">TrkH family potassium uptake protein</fullName>
    </submittedName>
</protein>
<dbReference type="PROSITE" id="PS51257">
    <property type="entry name" value="PROKAR_LIPOPROTEIN"/>
    <property type="match status" value="1"/>
</dbReference>
<dbReference type="GO" id="GO:0005886">
    <property type="term" value="C:plasma membrane"/>
    <property type="evidence" value="ECO:0007669"/>
    <property type="project" value="UniProtKB-SubCell"/>
</dbReference>
<dbReference type="Proteomes" id="UP000315995">
    <property type="component" value="Chromosome"/>
</dbReference>
<dbReference type="OrthoDB" id="9810952at2"/>
<proteinExistence type="inferred from homology"/>
<evidence type="ECO:0000256" key="7">
    <source>
        <dbReference type="ARBA" id="ARBA00022692"/>
    </source>
</evidence>
<comment type="subcellular location">
    <subcellularLocation>
        <location evidence="1">Cell inner membrane</location>
        <topology evidence="1">Multi-pass membrane protein</topology>
    </subcellularLocation>
</comment>
<evidence type="ECO:0000256" key="10">
    <source>
        <dbReference type="ARBA" id="ARBA00023065"/>
    </source>
</evidence>
<feature type="transmembrane region" description="Helical" evidence="13">
    <location>
        <begin position="390"/>
        <end position="414"/>
    </location>
</feature>
<sequence>MNYQRISRLIGILLVVLAGCMLTSVPWSWYYNEPSTIWAFVYSAGITAAIGGGAWWYGHHDKGTIFRAEAIVVVGLSWLLLGVFGGLPYMFDGAFTNPADAYFEAISGFTTTGSTVLTDIAGQSYGLHWWRTLTHWLGGMGIIVLFVAIFPQLGVGGKFLFKSEVPGPITEGLKPKIKSTASMLWWIYVGFTVTEALILKGWGMTWHDAFTHSFATMATGGFSTKNGSVGEFDSAFVDYTITLFMIFAGINFGLYYELFRGKAKSLLRDREFWTYLGLVGVATLMVTINIYDAVHDTIADSFRYAIFQVVGVVTTTGFGTDNFDVYPPLSRLLLVLLMFVGGMAGSTAGGMKIIRFMVVVKAIYGEVYKTFRPQSVMAVRVGRSVIPQRTVMAILGFFAVGMLVFGLSSLYMAAMGLDIVTATTSVAATLFNIGPGLARVGSVENFAFIRTDGKILLSLCMIFGRLEFMTLLVLLLPEFWKR</sequence>
<evidence type="ECO:0000313" key="14">
    <source>
        <dbReference type="EMBL" id="QDG49840.1"/>
    </source>
</evidence>
<dbReference type="RefSeq" id="WP_141196337.1">
    <property type="nucleotide sequence ID" value="NZ_CP041186.1"/>
</dbReference>
<dbReference type="PANTHER" id="PTHR32024">
    <property type="entry name" value="TRK SYSTEM POTASSIUM UPTAKE PROTEIN TRKG-RELATED"/>
    <property type="match status" value="1"/>
</dbReference>
<keyword evidence="8 12" id="KW-0630">Potassium</keyword>
<reference evidence="14 15" key="1">
    <citation type="submission" date="2019-06" db="EMBL/GenBank/DDBJ databases">
        <title>Persicimonas caeni gen. nov., sp. nov., a predatory bacterium isolated from solar saltern.</title>
        <authorList>
            <person name="Wang S."/>
        </authorList>
    </citation>
    <scope>NUCLEOTIDE SEQUENCE [LARGE SCALE GENOMIC DNA]</scope>
    <source>
        <strain evidence="14 15">YN101</strain>
    </source>
</reference>
<keyword evidence="7 13" id="KW-0812">Transmembrane</keyword>
<feature type="transmembrane region" description="Helical" evidence="13">
    <location>
        <begin position="332"/>
        <end position="351"/>
    </location>
</feature>
<name>A0A4Y6PNL7_PERCE</name>
<feature type="binding site" evidence="12">
    <location>
        <position position="220"/>
    </location>
    <ligand>
        <name>K(+)</name>
        <dbReference type="ChEBI" id="CHEBI:29103"/>
    </ligand>
</feature>
<evidence type="ECO:0000256" key="9">
    <source>
        <dbReference type="ARBA" id="ARBA00022989"/>
    </source>
</evidence>
<evidence type="ECO:0000256" key="1">
    <source>
        <dbReference type="ARBA" id="ARBA00004429"/>
    </source>
</evidence>
<accession>A0A5B8Y0H3</accession>
<feature type="binding site" evidence="12">
    <location>
        <position position="316"/>
    </location>
    <ligand>
        <name>K(+)</name>
        <dbReference type="ChEBI" id="CHEBI:29103"/>
    </ligand>
</feature>
<keyword evidence="11 13" id="KW-0472">Membrane</keyword>
<feature type="binding site" evidence="12">
    <location>
        <position position="432"/>
    </location>
    <ligand>
        <name>K(+)</name>
        <dbReference type="ChEBI" id="CHEBI:29103"/>
    </ligand>
</feature>
<feature type="transmembrane region" description="Helical" evidence="13">
    <location>
        <begin position="182"/>
        <end position="202"/>
    </location>
</feature>
<dbReference type="PANTHER" id="PTHR32024:SF2">
    <property type="entry name" value="TRK SYSTEM POTASSIUM UPTAKE PROTEIN TRKG-RELATED"/>
    <property type="match status" value="1"/>
</dbReference>
<evidence type="ECO:0000313" key="15">
    <source>
        <dbReference type="Proteomes" id="UP000315995"/>
    </source>
</evidence>
<feature type="binding site" evidence="12">
    <location>
        <position position="315"/>
    </location>
    <ligand>
        <name>K(+)</name>
        <dbReference type="ChEBI" id="CHEBI:29103"/>
    </ligand>
</feature>
<dbReference type="InterPro" id="IPR004772">
    <property type="entry name" value="TrkH"/>
</dbReference>
<evidence type="ECO:0000256" key="11">
    <source>
        <dbReference type="ARBA" id="ARBA00023136"/>
    </source>
</evidence>
<evidence type="ECO:0000256" key="2">
    <source>
        <dbReference type="ARBA" id="ARBA00009137"/>
    </source>
</evidence>
<accession>A0A4Y6PNL7</accession>
<dbReference type="GO" id="GO:0015379">
    <property type="term" value="F:potassium:chloride symporter activity"/>
    <property type="evidence" value="ECO:0007669"/>
    <property type="project" value="InterPro"/>
</dbReference>
<feature type="transmembrane region" description="Helical" evidence="13">
    <location>
        <begin position="272"/>
        <end position="291"/>
    </location>
</feature>
<feature type="transmembrane region" description="Helical" evidence="13">
    <location>
        <begin position="455"/>
        <end position="476"/>
    </location>
</feature>
<feature type="transmembrane region" description="Helical" evidence="13">
    <location>
        <begin position="136"/>
        <end position="161"/>
    </location>
</feature>
<evidence type="ECO:0000256" key="13">
    <source>
        <dbReference type="SAM" id="Phobius"/>
    </source>
</evidence>